<gene>
    <name evidence="1" type="ORF">PSON_ATCC_30995.1.T1240103</name>
</gene>
<dbReference type="Pfam" id="PF04628">
    <property type="entry name" value="Sedlin_N"/>
    <property type="match status" value="1"/>
</dbReference>
<evidence type="ECO:0000313" key="2">
    <source>
        <dbReference type="Proteomes" id="UP000692954"/>
    </source>
</evidence>
<dbReference type="Proteomes" id="UP000692954">
    <property type="component" value="Unassembled WGS sequence"/>
</dbReference>
<dbReference type="AlphaFoldDB" id="A0A8S1QYR2"/>
<accession>A0A8S1QYR2</accession>
<comment type="caution">
    <text evidence="1">The sequence shown here is derived from an EMBL/GenBank/DDBJ whole genome shotgun (WGS) entry which is preliminary data.</text>
</comment>
<proteinExistence type="predicted"/>
<reference evidence="1" key="1">
    <citation type="submission" date="2021-01" db="EMBL/GenBank/DDBJ databases">
        <authorList>
            <consortium name="Genoscope - CEA"/>
            <person name="William W."/>
        </authorList>
    </citation>
    <scope>NUCLEOTIDE SEQUENCE</scope>
</reference>
<dbReference type="EMBL" id="CAJJDN010000124">
    <property type="protein sequence ID" value="CAD8120087.1"/>
    <property type="molecule type" value="Genomic_DNA"/>
</dbReference>
<sequence length="136" mass="15828">MSINCIAIIDSQDKLSFIDYYINNEDQVHFKFQTYTALQLISPILQKKLNGGTSIEPYLGVLYTIYLPNNEYDVHAYITITQLKIIIFIKQGTEKLNLQTIFEKIYGLYRASNFNPFYQTNLNKLIKPMVVEFNGI</sequence>
<dbReference type="InterPro" id="IPR006722">
    <property type="entry name" value="Sedlin"/>
</dbReference>
<organism evidence="1 2">
    <name type="scientific">Paramecium sonneborni</name>
    <dbReference type="NCBI Taxonomy" id="65129"/>
    <lineage>
        <taxon>Eukaryota</taxon>
        <taxon>Sar</taxon>
        <taxon>Alveolata</taxon>
        <taxon>Ciliophora</taxon>
        <taxon>Intramacronucleata</taxon>
        <taxon>Oligohymenophorea</taxon>
        <taxon>Peniculida</taxon>
        <taxon>Parameciidae</taxon>
        <taxon>Paramecium</taxon>
    </lineage>
</organism>
<dbReference type="GO" id="GO:0005737">
    <property type="term" value="C:cytoplasm"/>
    <property type="evidence" value="ECO:0007669"/>
    <property type="project" value="GOC"/>
</dbReference>
<name>A0A8S1QYR2_9CILI</name>
<evidence type="ECO:0000313" key="1">
    <source>
        <dbReference type="EMBL" id="CAD8120087.1"/>
    </source>
</evidence>
<protein>
    <submittedName>
        <fullName evidence="1">Uncharacterized protein</fullName>
    </submittedName>
</protein>
<dbReference type="GO" id="GO:0006888">
    <property type="term" value="P:endoplasmic reticulum to Golgi vesicle-mediated transport"/>
    <property type="evidence" value="ECO:0007669"/>
    <property type="project" value="InterPro"/>
</dbReference>
<keyword evidence="2" id="KW-1185">Reference proteome</keyword>